<sequence length="102" mass="11984">MISKSPTKPEDQKRNRIQTCKHVQIRAPDHAKHRIFPIYPRIKIKDQEMKSKSISTIQSSMLPARFSRITQINDTSSAITLNCQIQETQYKTNKQKKQHRHS</sequence>
<gene>
    <name evidence="1" type="ORF">SO802_024980</name>
</gene>
<reference evidence="1 2" key="1">
    <citation type="submission" date="2024-01" db="EMBL/GenBank/DDBJ databases">
        <title>A telomere-to-telomere, gap-free genome of sweet tea (Lithocarpus litseifolius).</title>
        <authorList>
            <person name="Zhou J."/>
        </authorList>
    </citation>
    <scope>NUCLEOTIDE SEQUENCE [LARGE SCALE GENOMIC DNA]</scope>
    <source>
        <strain evidence="1">Zhou-2022a</strain>
        <tissue evidence="1">Leaf</tissue>
    </source>
</reference>
<comment type="caution">
    <text evidence="1">The sequence shown here is derived from an EMBL/GenBank/DDBJ whole genome shotgun (WGS) entry which is preliminary data.</text>
</comment>
<keyword evidence="2" id="KW-1185">Reference proteome</keyword>
<organism evidence="1 2">
    <name type="scientific">Lithocarpus litseifolius</name>
    <dbReference type="NCBI Taxonomy" id="425828"/>
    <lineage>
        <taxon>Eukaryota</taxon>
        <taxon>Viridiplantae</taxon>
        <taxon>Streptophyta</taxon>
        <taxon>Embryophyta</taxon>
        <taxon>Tracheophyta</taxon>
        <taxon>Spermatophyta</taxon>
        <taxon>Magnoliopsida</taxon>
        <taxon>eudicotyledons</taxon>
        <taxon>Gunneridae</taxon>
        <taxon>Pentapetalae</taxon>
        <taxon>rosids</taxon>
        <taxon>fabids</taxon>
        <taxon>Fagales</taxon>
        <taxon>Fagaceae</taxon>
        <taxon>Lithocarpus</taxon>
    </lineage>
</organism>
<dbReference type="Proteomes" id="UP001459277">
    <property type="component" value="Unassembled WGS sequence"/>
</dbReference>
<protein>
    <submittedName>
        <fullName evidence="1">Uncharacterized protein</fullName>
    </submittedName>
</protein>
<proteinExistence type="predicted"/>
<dbReference type="EMBL" id="JAZDWU010000009">
    <property type="protein sequence ID" value="KAK9989995.1"/>
    <property type="molecule type" value="Genomic_DNA"/>
</dbReference>
<evidence type="ECO:0000313" key="1">
    <source>
        <dbReference type="EMBL" id="KAK9989995.1"/>
    </source>
</evidence>
<name>A0AAW2BYQ0_9ROSI</name>
<accession>A0AAW2BYQ0</accession>
<dbReference type="AlphaFoldDB" id="A0AAW2BYQ0"/>
<evidence type="ECO:0000313" key="2">
    <source>
        <dbReference type="Proteomes" id="UP001459277"/>
    </source>
</evidence>